<dbReference type="EMBL" id="MFMM01000001">
    <property type="protein sequence ID" value="OGG85012.1"/>
    <property type="molecule type" value="Genomic_DNA"/>
</dbReference>
<dbReference type="InterPro" id="IPR002105">
    <property type="entry name" value="Dockerin_1_rpt"/>
</dbReference>
<dbReference type="GO" id="GO:0004553">
    <property type="term" value="F:hydrolase activity, hydrolyzing O-glycosyl compounds"/>
    <property type="evidence" value="ECO:0007669"/>
    <property type="project" value="InterPro"/>
</dbReference>
<dbReference type="Pfam" id="PF00404">
    <property type="entry name" value="Dockerin_1"/>
    <property type="match status" value="1"/>
</dbReference>
<dbReference type="NCBIfam" id="NF033510">
    <property type="entry name" value="Ca_tandemer"/>
    <property type="match status" value="2"/>
</dbReference>
<dbReference type="PROSITE" id="PS51766">
    <property type="entry name" value="DOCKERIN"/>
    <property type="match status" value="1"/>
</dbReference>
<sequence>MTIVAKAWAFFFLCLSLVLLVVYLINPSTLFARNITQYKDTISDSAPEFASNHTLAFRLGTTISPGAYIEVTPPTGFEVLGTSTFVAERNVELYVNGALRDSSDTLSASTDLVEIFPGTPGMIRYTLNTSSGIAEGANLELRIGNNTSKALEYSVEVSTTTGTTTTEADIKPIINDTSIGTKEVLVEIYDGGLVAEAGFLIALIDQVSVGPADTREDIPPYRFNGAPSSTVTGVTLNVELFLETDELAVCKYDLVAGTDYNSMPNTFTGTGLIYHTMVVAVTPETQHTYYVRCVDDEGNFNTDDYIITFYVSAVPTGESNTDGNVDGDGTGSGNEGGGDGSGGGGETGSSDGVAPTEGGTSGGGGSGGGGGGGSGGDSGSTAGGGFETSDAPYRSGDARVVISGYAFPGSTVTALVDGKSVTTDRADNSGNYSVTIDAIARGVYTFGVYATDSAGTKSSTFSTSFTVTGARTSTLSNINLSPTVKATPDPVNPGQSLTLSGYALPNSTVTIENEKDKVAASRQSFTATAAGNGSWSINVPTSGFTNGTYKARAKSAQTDGATTNFSNYTLYGVGQQATRPINADLNRDSKVNLTDFSILLFWWNTNGGTSNPSADINSDGKVNLTDFSILLFNWTG</sequence>
<dbReference type="InterPro" id="IPR013783">
    <property type="entry name" value="Ig-like_fold"/>
</dbReference>
<dbReference type="Gene3D" id="2.60.40.10">
    <property type="entry name" value="Immunoglobulins"/>
    <property type="match status" value="2"/>
</dbReference>
<reference evidence="3 4" key="1">
    <citation type="journal article" date="2016" name="Nat. Commun.">
        <title>Thousands of microbial genomes shed light on interconnected biogeochemical processes in an aquifer system.</title>
        <authorList>
            <person name="Anantharaman K."/>
            <person name="Brown C.T."/>
            <person name="Hug L.A."/>
            <person name="Sharon I."/>
            <person name="Castelle C.J."/>
            <person name="Probst A.J."/>
            <person name="Thomas B.C."/>
            <person name="Singh A."/>
            <person name="Wilkins M.J."/>
            <person name="Karaoz U."/>
            <person name="Brodie E.L."/>
            <person name="Williams K.H."/>
            <person name="Hubbard S.S."/>
            <person name="Banfield J.F."/>
        </authorList>
    </citation>
    <scope>NUCLEOTIDE SEQUENCE [LARGE SCALE GENOMIC DNA]</scope>
</reference>
<dbReference type="InterPro" id="IPR036439">
    <property type="entry name" value="Dockerin_dom_sf"/>
</dbReference>
<dbReference type="AlphaFoldDB" id="A0A1F6FGM7"/>
<dbReference type="SUPFAM" id="SSF63446">
    <property type="entry name" value="Type I dockerin domain"/>
    <property type="match status" value="1"/>
</dbReference>
<evidence type="ECO:0000259" key="2">
    <source>
        <dbReference type="PROSITE" id="PS51766"/>
    </source>
</evidence>
<evidence type="ECO:0000313" key="4">
    <source>
        <dbReference type="Proteomes" id="UP000177325"/>
    </source>
</evidence>
<feature type="compositionally biased region" description="Gly residues" evidence="1">
    <location>
        <begin position="359"/>
        <end position="386"/>
    </location>
</feature>
<organism evidence="3 4">
    <name type="scientific">Candidatus Kaiserbacteria bacterium RIFCSPLOWO2_12_FULL_45_26</name>
    <dbReference type="NCBI Taxonomy" id="1798525"/>
    <lineage>
        <taxon>Bacteria</taxon>
        <taxon>Candidatus Kaiseribacteriota</taxon>
    </lineage>
</organism>
<feature type="compositionally biased region" description="Gly residues" evidence="1">
    <location>
        <begin position="326"/>
        <end position="347"/>
    </location>
</feature>
<dbReference type="Proteomes" id="UP000177325">
    <property type="component" value="Unassembled WGS sequence"/>
</dbReference>
<feature type="domain" description="Dockerin" evidence="2">
    <location>
        <begin position="578"/>
        <end position="636"/>
    </location>
</feature>
<dbReference type="GO" id="GO:0000272">
    <property type="term" value="P:polysaccharide catabolic process"/>
    <property type="evidence" value="ECO:0007669"/>
    <property type="project" value="InterPro"/>
</dbReference>
<dbReference type="InterPro" id="IPR016134">
    <property type="entry name" value="Dockerin_dom"/>
</dbReference>
<comment type="caution">
    <text evidence="3">The sequence shown here is derived from an EMBL/GenBank/DDBJ whole genome shotgun (WGS) entry which is preliminary data.</text>
</comment>
<evidence type="ECO:0000313" key="3">
    <source>
        <dbReference type="EMBL" id="OGG85012.1"/>
    </source>
</evidence>
<feature type="region of interest" description="Disordered" evidence="1">
    <location>
        <begin position="317"/>
        <end position="392"/>
    </location>
</feature>
<accession>A0A1F6FGM7</accession>
<name>A0A1F6FGM7_9BACT</name>
<dbReference type="STRING" id="1798525.A3G90_03035"/>
<dbReference type="Gene3D" id="1.10.1330.10">
    <property type="entry name" value="Dockerin domain"/>
    <property type="match status" value="1"/>
</dbReference>
<gene>
    <name evidence="3" type="ORF">A3G90_03035</name>
</gene>
<evidence type="ECO:0000256" key="1">
    <source>
        <dbReference type="SAM" id="MobiDB-lite"/>
    </source>
</evidence>
<protein>
    <recommendedName>
        <fullName evidence="2">Dockerin domain-containing protein</fullName>
    </recommendedName>
</protein>
<proteinExistence type="predicted"/>